<dbReference type="InterPro" id="IPR003156">
    <property type="entry name" value="DHHA1_dom"/>
</dbReference>
<dbReference type="Gene3D" id="3.10.310.30">
    <property type="match status" value="1"/>
</dbReference>
<gene>
    <name evidence="3" type="ORF">WCY31_09545</name>
</gene>
<dbReference type="InterPro" id="IPR051319">
    <property type="entry name" value="Oligoribo/pAp-PDE_c-di-AMP_PDE"/>
</dbReference>
<accession>A0ABZ3H7W6</accession>
<dbReference type="Pfam" id="PF02272">
    <property type="entry name" value="DHHA1"/>
    <property type="match status" value="1"/>
</dbReference>
<sequence>MREAIEAAEHIALIAHVHPDADSLGSACAMYAHLLRLQKRVTLFCASETIDERLFCLPWADKITSRWDETADLAIAFDCGDSARLGIVPKCTLINVDHHGSNDGFGHIKLIDKEAVSTTAVLLTWFKTEAIKINAKMATALYAGIAEDSLGFMSRRTDAAVFEMAAELAGARAEIASVNHALFLRRPLSALRLKALMLSSLALRSDARIALLEVTRAMMEQSGADDTVCDDVLQEVLGLPTVRVAVMLCEREAGALKVSLRTDDGIDVGVIAEAFGGGGHHFASGFTATGTALKRLSEKMIDIIEKELE</sequence>
<dbReference type="Pfam" id="PF01368">
    <property type="entry name" value="DHH"/>
    <property type="match status" value="1"/>
</dbReference>
<proteinExistence type="predicted"/>
<keyword evidence="4" id="KW-1185">Reference proteome</keyword>
<dbReference type="Proteomes" id="UP001447842">
    <property type="component" value="Chromosome"/>
</dbReference>
<feature type="domain" description="DDH" evidence="1">
    <location>
        <begin position="11"/>
        <end position="145"/>
    </location>
</feature>
<dbReference type="InterPro" id="IPR038763">
    <property type="entry name" value="DHH_sf"/>
</dbReference>
<dbReference type="Gene3D" id="3.90.1640.10">
    <property type="entry name" value="inorganic pyrophosphatase (n-terminal core)"/>
    <property type="match status" value="1"/>
</dbReference>
<evidence type="ECO:0000313" key="3">
    <source>
        <dbReference type="EMBL" id="XAU14487.1"/>
    </source>
</evidence>
<dbReference type="EMBL" id="CP147920">
    <property type="protein sequence ID" value="XAU14487.1"/>
    <property type="molecule type" value="Genomic_DNA"/>
</dbReference>
<reference evidence="3 4" key="1">
    <citation type="submission" date="2024-03" db="EMBL/GenBank/DDBJ databases">
        <title>Sulfurimonas sp. HSL3-1.</title>
        <authorList>
            <person name="Wang S."/>
        </authorList>
    </citation>
    <scope>NUCLEOTIDE SEQUENCE [LARGE SCALE GENOMIC DNA]</scope>
    <source>
        <strain evidence="3 4">HSL3-1</strain>
    </source>
</reference>
<evidence type="ECO:0000259" key="1">
    <source>
        <dbReference type="Pfam" id="PF01368"/>
    </source>
</evidence>
<evidence type="ECO:0000259" key="2">
    <source>
        <dbReference type="Pfam" id="PF02272"/>
    </source>
</evidence>
<dbReference type="RefSeq" id="WP_345969563.1">
    <property type="nucleotide sequence ID" value="NZ_CP147920.1"/>
</dbReference>
<name>A0ABZ3H7W6_9BACT</name>
<protein>
    <submittedName>
        <fullName evidence="3">DHH family phosphoesterase</fullName>
    </submittedName>
</protein>
<dbReference type="InterPro" id="IPR001667">
    <property type="entry name" value="DDH_dom"/>
</dbReference>
<organism evidence="3 4">
    <name type="scientific">Sulfurimonas diazotrophicus</name>
    <dbReference type="NCBI Taxonomy" id="3131939"/>
    <lineage>
        <taxon>Bacteria</taxon>
        <taxon>Pseudomonadati</taxon>
        <taxon>Campylobacterota</taxon>
        <taxon>Epsilonproteobacteria</taxon>
        <taxon>Campylobacterales</taxon>
        <taxon>Sulfurimonadaceae</taxon>
        <taxon>Sulfurimonas</taxon>
    </lineage>
</organism>
<evidence type="ECO:0000313" key="4">
    <source>
        <dbReference type="Proteomes" id="UP001447842"/>
    </source>
</evidence>
<dbReference type="SUPFAM" id="SSF64182">
    <property type="entry name" value="DHH phosphoesterases"/>
    <property type="match status" value="1"/>
</dbReference>
<feature type="domain" description="DHHA1" evidence="2">
    <location>
        <begin position="221"/>
        <end position="305"/>
    </location>
</feature>
<dbReference type="PANTHER" id="PTHR47618">
    <property type="entry name" value="BIFUNCTIONAL OLIGORIBONUCLEASE AND PAP PHOSPHATASE NRNA"/>
    <property type="match status" value="1"/>
</dbReference>
<dbReference type="PANTHER" id="PTHR47618:SF1">
    <property type="entry name" value="BIFUNCTIONAL OLIGORIBONUCLEASE AND PAP PHOSPHATASE NRNA"/>
    <property type="match status" value="1"/>
</dbReference>